<dbReference type="PANTHER" id="PTHR43229">
    <property type="entry name" value="NODULATION PROTEIN J"/>
    <property type="match status" value="1"/>
</dbReference>
<keyword evidence="5" id="KW-1003">Cell membrane</keyword>
<dbReference type="AlphaFoldDB" id="A0A9D1JEB5"/>
<keyword evidence="4 5" id="KW-0472">Membrane</keyword>
<dbReference type="InterPro" id="IPR013525">
    <property type="entry name" value="ABC2_TM"/>
</dbReference>
<feature type="transmembrane region" description="Helical" evidence="5">
    <location>
        <begin position="58"/>
        <end position="80"/>
    </location>
</feature>
<feature type="transmembrane region" description="Helical" evidence="5">
    <location>
        <begin position="29"/>
        <end position="52"/>
    </location>
</feature>
<sequence>MEIKLNRYNDTITMAKRCFMLSKRNPDTLLTSIMLPALMMLLFVSLFGNLIHVGEISYVNYIVPGVLLQCIGQCSSTTAIMMNRDVTSGMVSRFCTLPIKNISILNGHILEALVRNLLTSGIVLLVAVLLGFRPSINLMDWGIVFVLLTGIILALSWLAIIVGIMANSAEGASALSALAIVLPYLSSGFVPTETLPKVMRVFADYQPMTPIIDTMRNALLGHSLEMDVCIIALFWCVGLVVVFYFLSLVLFKNRMNK</sequence>
<feature type="transmembrane region" description="Helical" evidence="5">
    <location>
        <begin position="172"/>
        <end position="190"/>
    </location>
</feature>
<feature type="transmembrane region" description="Helical" evidence="5">
    <location>
        <begin position="113"/>
        <end position="132"/>
    </location>
</feature>
<evidence type="ECO:0000313" key="7">
    <source>
        <dbReference type="EMBL" id="HIR89909.1"/>
    </source>
</evidence>
<reference evidence="7" key="1">
    <citation type="submission" date="2020-10" db="EMBL/GenBank/DDBJ databases">
        <authorList>
            <person name="Gilroy R."/>
        </authorList>
    </citation>
    <scope>NUCLEOTIDE SEQUENCE</scope>
    <source>
        <strain evidence="7">ChiW13-3771</strain>
    </source>
</reference>
<dbReference type="EMBL" id="DVHN01000188">
    <property type="protein sequence ID" value="HIR89909.1"/>
    <property type="molecule type" value="Genomic_DNA"/>
</dbReference>
<dbReference type="InterPro" id="IPR051784">
    <property type="entry name" value="Nod_factor_ABC_transporter"/>
</dbReference>
<dbReference type="PIRSF" id="PIRSF006648">
    <property type="entry name" value="DrrB"/>
    <property type="match status" value="1"/>
</dbReference>
<dbReference type="GO" id="GO:0043190">
    <property type="term" value="C:ATP-binding cassette (ABC) transporter complex"/>
    <property type="evidence" value="ECO:0007669"/>
    <property type="project" value="InterPro"/>
</dbReference>
<feature type="transmembrane region" description="Helical" evidence="5">
    <location>
        <begin position="230"/>
        <end position="251"/>
    </location>
</feature>
<name>A0A9D1JEB5_9FIRM</name>
<dbReference type="Pfam" id="PF01061">
    <property type="entry name" value="ABC2_membrane"/>
    <property type="match status" value="1"/>
</dbReference>
<evidence type="ECO:0000256" key="2">
    <source>
        <dbReference type="ARBA" id="ARBA00022692"/>
    </source>
</evidence>
<evidence type="ECO:0000256" key="4">
    <source>
        <dbReference type="ARBA" id="ARBA00023136"/>
    </source>
</evidence>
<protein>
    <recommendedName>
        <fullName evidence="5">Transport permease protein</fullName>
    </recommendedName>
</protein>
<evidence type="ECO:0000256" key="3">
    <source>
        <dbReference type="ARBA" id="ARBA00022989"/>
    </source>
</evidence>
<dbReference type="Proteomes" id="UP000824201">
    <property type="component" value="Unassembled WGS sequence"/>
</dbReference>
<dbReference type="PANTHER" id="PTHR43229:SF2">
    <property type="entry name" value="NODULATION PROTEIN J"/>
    <property type="match status" value="1"/>
</dbReference>
<evidence type="ECO:0000313" key="8">
    <source>
        <dbReference type="Proteomes" id="UP000824201"/>
    </source>
</evidence>
<comment type="similarity">
    <text evidence="5">Belongs to the ABC-2 integral membrane protein family.</text>
</comment>
<keyword evidence="5" id="KW-0813">Transport</keyword>
<dbReference type="GO" id="GO:0140359">
    <property type="term" value="F:ABC-type transporter activity"/>
    <property type="evidence" value="ECO:0007669"/>
    <property type="project" value="InterPro"/>
</dbReference>
<accession>A0A9D1JEB5</accession>
<dbReference type="InterPro" id="IPR047817">
    <property type="entry name" value="ABC2_TM_bact-type"/>
</dbReference>
<evidence type="ECO:0000256" key="5">
    <source>
        <dbReference type="RuleBase" id="RU361157"/>
    </source>
</evidence>
<evidence type="ECO:0000256" key="1">
    <source>
        <dbReference type="ARBA" id="ARBA00004141"/>
    </source>
</evidence>
<organism evidence="7 8">
    <name type="scientific">Candidatus Fimimorpha faecalis</name>
    <dbReference type="NCBI Taxonomy" id="2840824"/>
    <lineage>
        <taxon>Bacteria</taxon>
        <taxon>Bacillati</taxon>
        <taxon>Bacillota</taxon>
        <taxon>Clostridia</taxon>
        <taxon>Eubacteriales</taxon>
        <taxon>Candidatus Fimimorpha</taxon>
    </lineage>
</organism>
<proteinExistence type="inferred from homology"/>
<feature type="transmembrane region" description="Helical" evidence="5">
    <location>
        <begin position="138"/>
        <end position="160"/>
    </location>
</feature>
<gene>
    <name evidence="7" type="ORF">IAC96_13275</name>
</gene>
<comment type="caution">
    <text evidence="7">The sequence shown here is derived from an EMBL/GenBank/DDBJ whole genome shotgun (WGS) entry which is preliminary data.</text>
</comment>
<dbReference type="PROSITE" id="PS51012">
    <property type="entry name" value="ABC_TM2"/>
    <property type="match status" value="1"/>
</dbReference>
<dbReference type="InterPro" id="IPR000412">
    <property type="entry name" value="ABC_2_transport"/>
</dbReference>
<reference evidence="7" key="2">
    <citation type="journal article" date="2021" name="PeerJ">
        <title>Extensive microbial diversity within the chicken gut microbiome revealed by metagenomics and culture.</title>
        <authorList>
            <person name="Gilroy R."/>
            <person name="Ravi A."/>
            <person name="Getino M."/>
            <person name="Pursley I."/>
            <person name="Horton D.L."/>
            <person name="Alikhan N.F."/>
            <person name="Baker D."/>
            <person name="Gharbi K."/>
            <person name="Hall N."/>
            <person name="Watson M."/>
            <person name="Adriaenssens E.M."/>
            <person name="Foster-Nyarko E."/>
            <person name="Jarju S."/>
            <person name="Secka A."/>
            <person name="Antonio M."/>
            <person name="Oren A."/>
            <person name="Chaudhuri R.R."/>
            <person name="La Ragione R."/>
            <person name="Hildebrand F."/>
            <person name="Pallen M.J."/>
        </authorList>
    </citation>
    <scope>NUCLEOTIDE SEQUENCE</scope>
    <source>
        <strain evidence="7">ChiW13-3771</strain>
    </source>
</reference>
<keyword evidence="2 5" id="KW-0812">Transmembrane</keyword>
<keyword evidence="3 5" id="KW-1133">Transmembrane helix</keyword>
<feature type="domain" description="ABC transmembrane type-2" evidence="6">
    <location>
        <begin position="27"/>
        <end position="254"/>
    </location>
</feature>
<comment type="subcellular location">
    <subcellularLocation>
        <location evidence="5">Cell membrane</location>
        <topology evidence="5">Multi-pass membrane protein</topology>
    </subcellularLocation>
    <subcellularLocation>
        <location evidence="1">Membrane</location>
        <topology evidence="1">Multi-pass membrane protein</topology>
    </subcellularLocation>
</comment>
<evidence type="ECO:0000259" key="6">
    <source>
        <dbReference type="PROSITE" id="PS51012"/>
    </source>
</evidence>